<dbReference type="AlphaFoldDB" id="A0A437S8S6"/>
<evidence type="ECO:0000256" key="4">
    <source>
        <dbReference type="ARBA" id="ARBA00035135"/>
    </source>
</evidence>
<evidence type="ECO:0000256" key="5">
    <source>
        <dbReference type="HAMAP-Rule" id="MF_00358"/>
    </source>
</evidence>
<dbReference type="GO" id="GO:0006412">
    <property type="term" value="P:translation"/>
    <property type="evidence" value="ECO:0007669"/>
    <property type="project" value="UniProtKB-UniRule"/>
</dbReference>
<dbReference type="HAMAP" id="MF_00358">
    <property type="entry name" value="Ribosomal_bS21"/>
    <property type="match status" value="1"/>
</dbReference>
<organism evidence="8 9">
    <name type="scientific">Anaerosphaera multitolerans</name>
    <dbReference type="NCBI Taxonomy" id="2487351"/>
    <lineage>
        <taxon>Bacteria</taxon>
        <taxon>Bacillati</taxon>
        <taxon>Bacillota</taxon>
        <taxon>Tissierellia</taxon>
        <taxon>Tissierellales</taxon>
        <taxon>Peptoniphilaceae</taxon>
        <taxon>Anaerosphaera</taxon>
    </lineage>
</organism>
<dbReference type="PANTHER" id="PTHR21109">
    <property type="entry name" value="MITOCHONDRIAL 28S RIBOSOMAL PROTEIN S21"/>
    <property type="match status" value="1"/>
</dbReference>
<keyword evidence="3 5" id="KW-0687">Ribonucleoprotein</keyword>
<evidence type="ECO:0000256" key="6">
    <source>
        <dbReference type="RuleBase" id="RU000667"/>
    </source>
</evidence>
<name>A0A437S8S6_9FIRM</name>
<dbReference type="RefSeq" id="WP_127723841.1">
    <property type="nucleotide sequence ID" value="NZ_RLIH01000003.1"/>
</dbReference>
<accession>A0A437S8S6</accession>
<sequence length="60" mass="7202">MSEIRVGENESLDNALKRFKRQCANSGVLKEARKREHYEKPSVKRKKKSEEARRKKHSRY</sequence>
<feature type="region of interest" description="Disordered" evidence="7">
    <location>
        <begin position="24"/>
        <end position="60"/>
    </location>
</feature>
<reference evidence="8 9" key="1">
    <citation type="submission" date="2018-11" db="EMBL/GenBank/DDBJ databases">
        <title>Genome sequencing and assembly of Anaerosphaera sp. nov., GS7-6-2.</title>
        <authorList>
            <person name="Rettenmaier R."/>
            <person name="Liebl W."/>
            <person name="Zverlov V."/>
        </authorList>
    </citation>
    <scope>NUCLEOTIDE SEQUENCE [LARGE SCALE GENOMIC DNA]</scope>
    <source>
        <strain evidence="8 9">GS7-6-2</strain>
    </source>
</reference>
<dbReference type="EMBL" id="RLIH01000003">
    <property type="protein sequence ID" value="RVU55331.1"/>
    <property type="molecule type" value="Genomic_DNA"/>
</dbReference>
<evidence type="ECO:0000256" key="3">
    <source>
        <dbReference type="ARBA" id="ARBA00023274"/>
    </source>
</evidence>
<dbReference type="PRINTS" id="PR00976">
    <property type="entry name" value="RIBOSOMALS21"/>
</dbReference>
<dbReference type="PANTHER" id="PTHR21109:SF22">
    <property type="entry name" value="SMALL RIBOSOMAL SUBUNIT PROTEIN BS21"/>
    <property type="match status" value="1"/>
</dbReference>
<dbReference type="GO" id="GO:0003735">
    <property type="term" value="F:structural constituent of ribosome"/>
    <property type="evidence" value="ECO:0007669"/>
    <property type="project" value="InterPro"/>
</dbReference>
<dbReference type="NCBIfam" id="TIGR00030">
    <property type="entry name" value="S21p"/>
    <property type="match status" value="1"/>
</dbReference>
<comment type="similarity">
    <text evidence="1 5 6">Belongs to the bacterial ribosomal protein bS21 family.</text>
</comment>
<protein>
    <recommendedName>
        <fullName evidence="4 5">Small ribosomal subunit protein bS21</fullName>
    </recommendedName>
</protein>
<evidence type="ECO:0000256" key="1">
    <source>
        <dbReference type="ARBA" id="ARBA00006640"/>
    </source>
</evidence>
<dbReference type="Proteomes" id="UP000288812">
    <property type="component" value="Unassembled WGS sequence"/>
</dbReference>
<dbReference type="InterPro" id="IPR038380">
    <property type="entry name" value="Ribosomal_bS21_sf"/>
</dbReference>
<dbReference type="GO" id="GO:0005840">
    <property type="term" value="C:ribosome"/>
    <property type="evidence" value="ECO:0007669"/>
    <property type="project" value="UniProtKB-KW"/>
</dbReference>
<feature type="compositionally biased region" description="Basic and acidic residues" evidence="7">
    <location>
        <begin position="30"/>
        <end position="53"/>
    </location>
</feature>
<dbReference type="Gene3D" id="1.20.5.1150">
    <property type="entry name" value="Ribosomal protein S8"/>
    <property type="match status" value="1"/>
</dbReference>
<dbReference type="InterPro" id="IPR001911">
    <property type="entry name" value="Ribosomal_bS21"/>
</dbReference>
<dbReference type="OrthoDB" id="9799244at2"/>
<evidence type="ECO:0000313" key="8">
    <source>
        <dbReference type="EMBL" id="RVU55331.1"/>
    </source>
</evidence>
<proteinExistence type="inferred from homology"/>
<dbReference type="GO" id="GO:1990904">
    <property type="term" value="C:ribonucleoprotein complex"/>
    <property type="evidence" value="ECO:0007669"/>
    <property type="project" value="UniProtKB-KW"/>
</dbReference>
<dbReference type="Pfam" id="PF01165">
    <property type="entry name" value="Ribosomal_S21"/>
    <property type="match status" value="1"/>
</dbReference>
<evidence type="ECO:0000256" key="2">
    <source>
        <dbReference type="ARBA" id="ARBA00022980"/>
    </source>
</evidence>
<evidence type="ECO:0000256" key="7">
    <source>
        <dbReference type="SAM" id="MobiDB-lite"/>
    </source>
</evidence>
<comment type="caution">
    <text evidence="8">The sequence shown here is derived from an EMBL/GenBank/DDBJ whole genome shotgun (WGS) entry which is preliminary data.</text>
</comment>
<gene>
    <name evidence="5" type="primary">rpsU</name>
    <name evidence="8" type="ORF">EF514_03410</name>
</gene>
<keyword evidence="2 5" id="KW-0689">Ribosomal protein</keyword>
<evidence type="ECO:0000313" key="9">
    <source>
        <dbReference type="Proteomes" id="UP000288812"/>
    </source>
</evidence>
<keyword evidence="9" id="KW-1185">Reference proteome</keyword>